<protein>
    <submittedName>
        <fullName evidence="2">Uncharacterized protein</fullName>
    </submittedName>
</protein>
<organism evidence="2 3">
    <name type="scientific">Lentzea xinjiangensis</name>
    <dbReference type="NCBI Taxonomy" id="402600"/>
    <lineage>
        <taxon>Bacteria</taxon>
        <taxon>Bacillati</taxon>
        <taxon>Actinomycetota</taxon>
        <taxon>Actinomycetes</taxon>
        <taxon>Pseudonocardiales</taxon>
        <taxon>Pseudonocardiaceae</taxon>
        <taxon>Lentzea</taxon>
    </lineage>
</organism>
<dbReference type="Proteomes" id="UP000199352">
    <property type="component" value="Unassembled WGS sequence"/>
</dbReference>
<sequence>MNTPFQPGGLLIRHYVLRAGDVRAFPQEGPHVVPGSGYPVQLGTAGVLPTQLFGALALIGELVVVMVPPTR</sequence>
<keyword evidence="1" id="KW-0472">Membrane</keyword>
<evidence type="ECO:0000256" key="1">
    <source>
        <dbReference type="SAM" id="Phobius"/>
    </source>
</evidence>
<keyword evidence="3" id="KW-1185">Reference proteome</keyword>
<gene>
    <name evidence="2" type="ORF">SAMN05216188_12157</name>
</gene>
<proteinExistence type="predicted"/>
<evidence type="ECO:0000313" key="2">
    <source>
        <dbReference type="EMBL" id="SES07642.1"/>
    </source>
</evidence>
<name>A0A1H9UE60_9PSEU</name>
<keyword evidence="1" id="KW-0812">Transmembrane</keyword>
<dbReference type="AlphaFoldDB" id="A0A1H9UE60"/>
<evidence type="ECO:0000313" key="3">
    <source>
        <dbReference type="Proteomes" id="UP000199352"/>
    </source>
</evidence>
<accession>A0A1H9UE60</accession>
<dbReference type="EMBL" id="FOFR01000021">
    <property type="protein sequence ID" value="SES07642.1"/>
    <property type="molecule type" value="Genomic_DNA"/>
</dbReference>
<keyword evidence="1" id="KW-1133">Transmembrane helix</keyword>
<feature type="transmembrane region" description="Helical" evidence="1">
    <location>
        <begin position="48"/>
        <end position="67"/>
    </location>
</feature>
<reference evidence="3" key="1">
    <citation type="submission" date="2016-10" db="EMBL/GenBank/DDBJ databases">
        <authorList>
            <person name="Varghese N."/>
            <person name="Submissions S."/>
        </authorList>
    </citation>
    <scope>NUCLEOTIDE SEQUENCE [LARGE SCALE GENOMIC DNA]</scope>
    <source>
        <strain evidence="3">CGMCC 4.3525</strain>
    </source>
</reference>